<accession>A0A7L4ZK87</accession>
<feature type="signal peptide" evidence="1">
    <location>
        <begin position="1"/>
        <end position="21"/>
    </location>
</feature>
<reference evidence="2 3" key="1">
    <citation type="journal article" date="2013" name="Int. J. Syst. Evol. Microbiol.">
        <title>Kordia antarctica sp. nov., isolated from Antarctic seawater.</title>
        <authorList>
            <person name="Baek K."/>
            <person name="Choi A."/>
            <person name="Kang I."/>
            <person name="Lee K."/>
            <person name="Cho J.C."/>
        </authorList>
    </citation>
    <scope>NUCLEOTIDE SEQUENCE [LARGE SCALE GENOMIC DNA]</scope>
    <source>
        <strain evidence="2 3">IMCC3317</strain>
    </source>
</reference>
<dbReference type="OrthoDB" id="1432123at2"/>
<sequence length="239" mass="27987">MKSLRLLPIALLLLFSTSIFAQSSGAPREFESTSQIYDHLRKLLNTKEKEPYKIDWDNVKGSPYLYENYKMAQFYIGDKSYGTIMMRLNTYSNEVELLPHDGQEMEALMKVDGSRVVFEGKTLELFTYKDEEGFEKKAYFLVLNDEKNVQLLLRKKCKFSPNEKAPTRNQADRAAKFTQYDYYYIVKNGEPILVETKKKAVVKLFPEKESEIKKYIKSEKLKLKKEKDFAKLIDYVATL</sequence>
<gene>
    <name evidence="2" type="ORF">IMCC3317_24300</name>
</gene>
<dbReference type="AlphaFoldDB" id="A0A7L4ZK87"/>
<keyword evidence="1" id="KW-0732">Signal</keyword>
<keyword evidence="3" id="KW-1185">Reference proteome</keyword>
<dbReference type="EMBL" id="CP019288">
    <property type="protein sequence ID" value="QHI37052.1"/>
    <property type="molecule type" value="Genomic_DNA"/>
</dbReference>
<feature type="chain" id="PRO_5029605443" evidence="1">
    <location>
        <begin position="22"/>
        <end position="239"/>
    </location>
</feature>
<protein>
    <submittedName>
        <fullName evidence="2">Uncharacterized protein</fullName>
    </submittedName>
</protein>
<dbReference type="KEGG" id="kan:IMCC3317_24300"/>
<dbReference type="Proteomes" id="UP000464657">
    <property type="component" value="Chromosome"/>
</dbReference>
<dbReference type="RefSeq" id="WP_160129708.1">
    <property type="nucleotide sequence ID" value="NZ_CP019288.1"/>
</dbReference>
<organism evidence="2 3">
    <name type="scientific">Kordia antarctica</name>
    <dbReference type="NCBI Taxonomy" id="1218801"/>
    <lineage>
        <taxon>Bacteria</taxon>
        <taxon>Pseudomonadati</taxon>
        <taxon>Bacteroidota</taxon>
        <taxon>Flavobacteriia</taxon>
        <taxon>Flavobacteriales</taxon>
        <taxon>Flavobacteriaceae</taxon>
        <taxon>Kordia</taxon>
    </lineage>
</organism>
<name>A0A7L4ZK87_9FLAO</name>
<proteinExistence type="predicted"/>
<evidence type="ECO:0000256" key="1">
    <source>
        <dbReference type="SAM" id="SignalP"/>
    </source>
</evidence>
<evidence type="ECO:0000313" key="2">
    <source>
        <dbReference type="EMBL" id="QHI37052.1"/>
    </source>
</evidence>
<evidence type="ECO:0000313" key="3">
    <source>
        <dbReference type="Proteomes" id="UP000464657"/>
    </source>
</evidence>